<name>X0VZ91_9ZZZZ</name>
<reference evidence="1" key="1">
    <citation type="journal article" date="2014" name="Front. Microbiol.">
        <title>High frequency of phylogenetically diverse reductive dehalogenase-homologous genes in deep subseafloor sedimentary metagenomes.</title>
        <authorList>
            <person name="Kawai M."/>
            <person name="Futagami T."/>
            <person name="Toyoda A."/>
            <person name="Takaki Y."/>
            <person name="Nishi S."/>
            <person name="Hori S."/>
            <person name="Arai W."/>
            <person name="Tsubouchi T."/>
            <person name="Morono Y."/>
            <person name="Uchiyama I."/>
            <person name="Ito T."/>
            <person name="Fujiyama A."/>
            <person name="Inagaki F."/>
            <person name="Takami H."/>
        </authorList>
    </citation>
    <scope>NUCLEOTIDE SEQUENCE</scope>
    <source>
        <strain evidence="1">Expedition CK06-06</strain>
    </source>
</reference>
<protein>
    <submittedName>
        <fullName evidence="1">Uncharacterized protein</fullName>
    </submittedName>
</protein>
<gene>
    <name evidence="1" type="ORF">S01H1_49607</name>
</gene>
<organism evidence="1">
    <name type="scientific">marine sediment metagenome</name>
    <dbReference type="NCBI Taxonomy" id="412755"/>
    <lineage>
        <taxon>unclassified sequences</taxon>
        <taxon>metagenomes</taxon>
        <taxon>ecological metagenomes</taxon>
    </lineage>
</organism>
<sequence>LMHHTSQMAAGTVLMTLDISTTVDGCETYSWAPMNSVLAKTFTSNEILGFVCLTGTASGGGTFDLIVRYKEA</sequence>
<comment type="caution">
    <text evidence="1">The sequence shown here is derived from an EMBL/GenBank/DDBJ whole genome shotgun (WGS) entry which is preliminary data.</text>
</comment>
<dbReference type="EMBL" id="BARS01031921">
    <property type="protein sequence ID" value="GAG23620.1"/>
    <property type="molecule type" value="Genomic_DNA"/>
</dbReference>
<dbReference type="AlphaFoldDB" id="X0VZ91"/>
<accession>X0VZ91</accession>
<evidence type="ECO:0000313" key="1">
    <source>
        <dbReference type="EMBL" id="GAG23620.1"/>
    </source>
</evidence>
<proteinExistence type="predicted"/>
<feature type="non-terminal residue" evidence="1">
    <location>
        <position position="1"/>
    </location>
</feature>